<keyword evidence="2 6" id="KW-0808">Transferase</keyword>
<keyword evidence="4 5" id="KW-0071">Autoinducer synthesis</keyword>
<proteinExistence type="inferred from homology"/>
<comment type="catalytic activity">
    <reaction evidence="6">
        <text>a fatty acyl-[ACP] + S-adenosyl-L-methionine = an N-acyl-L-homoserine lactone + S-methyl-5'-thioadenosine + holo-[ACP] + H(+)</text>
        <dbReference type="Rhea" id="RHEA:10096"/>
        <dbReference type="Rhea" id="RHEA-COMP:9685"/>
        <dbReference type="Rhea" id="RHEA-COMP:14125"/>
        <dbReference type="ChEBI" id="CHEBI:15378"/>
        <dbReference type="ChEBI" id="CHEBI:17509"/>
        <dbReference type="ChEBI" id="CHEBI:55474"/>
        <dbReference type="ChEBI" id="CHEBI:59789"/>
        <dbReference type="ChEBI" id="CHEBI:64479"/>
        <dbReference type="ChEBI" id="CHEBI:138651"/>
        <dbReference type="EC" id="2.3.1.184"/>
    </reaction>
</comment>
<dbReference type="SUPFAM" id="SSF55729">
    <property type="entry name" value="Acyl-CoA N-acyltransferases (Nat)"/>
    <property type="match status" value="1"/>
</dbReference>
<gene>
    <name evidence="7" type="ORF">JEQ47_15720</name>
</gene>
<keyword evidence="3 6" id="KW-0949">S-adenosyl-L-methionine</keyword>
<dbReference type="Gene3D" id="3.40.630.30">
    <property type="match status" value="1"/>
</dbReference>
<evidence type="ECO:0000256" key="3">
    <source>
        <dbReference type="ARBA" id="ARBA00022691"/>
    </source>
</evidence>
<evidence type="ECO:0000256" key="4">
    <source>
        <dbReference type="ARBA" id="ARBA00022929"/>
    </source>
</evidence>
<keyword evidence="1 5" id="KW-0673">Quorum sensing</keyword>
<dbReference type="EC" id="2.3.1.184" evidence="6"/>
<dbReference type="AlphaFoldDB" id="A0A934IXG6"/>
<dbReference type="GO" id="GO:0009372">
    <property type="term" value="P:quorum sensing"/>
    <property type="evidence" value="ECO:0007669"/>
    <property type="project" value="UniProtKB-UniRule"/>
</dbReference>
<evidence type="ECO:0000256" key="1">
    <source>
        <dbReference type="ARBA" id="ARBA00022654"/>
    </source>
</evidence>
<comment type="similarity">
    <text evidence="5 6">Belongs to the autoinducer synthase family.</text>
</comment>
<evidence type="ECO:0000256" key="5">
    <source>
        <dbReference type="PROSITE-ProRule" id="PRU00533"/>
    </source>
</evidence>
<dbReference type="PROSITE" id="PS51187">
    <property type="entry name" value="AUTOINDUCER_SYNTH_2"/>
    <property type="match status" value="1"/>
</dbReference>
<protein>
    <recommendedName>
        <fullName evidence="6">Acyl-homoserine-lactone synthase</fullName>
        <ecNumber evidence="6">2.3.1.184</ecNumber>
    </recommendedName>
    <alternativeName>
        <fullName evidence="6">Autoinducer synthesis protein</fullName>
    </alternativeName>
</protein>
<dbReference type="RefSeq" id="WP_198877347.1">
    <property type="nucleotide sequence ID" value="NZ_JAEKMH010000003.1"/>
</dbReference>
<dbReference type="Pfam" id="PF00765">
    <property type="entry name" value="Autoind_synth"/>
    <property type="match status" value="1"/>
</dbReference>
<evidence type="ECO:0000313" key="8">
    <source>
        <dbReference type="Proteomes" id="UP000602124"/>
    </source>
</evidence>
<dbReference type="Proteomes" id="UP000602124">
    <property type="component" value="Unassembled WGS sequence"/>
</dbReference>
<dbReference type="PANTHER" id="PTHR39322:SF1">
    <property type="entry name" value="ISOVALERYL-HOMOSERINE LACTONE SYNTHASE"/>
    <property type="match status" value="1"/>
</dbReference>
<evidence type="ECO:0000313" key="7">
    <source>
        <dbReference type="EMBL" id="MBJ3786172.1"/>
    </source>
</evidence>
<sequence>MKLQIIRGLADRQSHDLLEENFRLRHRVFVDMEGWEALRRPDGRDVDDFDNADATHLLMTDTAGKLVGGSRITPLDRPNLLQTVFNGLVHGELPAHPSLGADWTRFYVRPDRREGRRRAPESAALFCAVMEYALSQGLSYITFVSSIYMLEHGTAVGWRITPLGPPVISEGKPTVAAWIEVSEAALGAVRRATGWVTPMLPDGPWPAEHLPDRGLPV</sequence>
<name>A0A934IXG6_9HYPH</name>
<organism evidence="7 8">
    <name type="scientific">Devosia sediminis</name>
    <dbReference type="NCBI Taxonomy" id="2798801"/>
    <lineage>
        <taxon>Bacteria</taxon>
        <taxon>Pseudomonadati</taxon>
        <taxon>Pseudomonadota</taxon>
        <taxon>Alphaproteobacteria</taxon>
        <taxon>Hyphomicrobiales</taxon>
        <taxon>Devosiaceae</taxon>
        <taxon>Devosia</taxon>
    </lineage>
</organism>
<dbReference type="GO" id="GO:0007165">
    <property type="term" value="P:signal transduction"/>
    <property type="evidence" value="ECO:0007669"/>
    <property type="project" value="TreeGrafter"/>
</dbReference>
<dbReference type="InterPro" id="IPR016181">
    <property type="entry name" value="Acyl_CoA_acyltransferase"/>
</dbReference>
<evidence type="ECO:0000256" key="2">
    <source>
        <dbReference type="ARBA" id="ARBA00022679"/>
    </source>
</evidence>
<reference evidence="7" key="1">
    <citation type="submission" date="2020-12" db="EMBL/GenBank/DDBJ databases">
        <title>Devosia sp. MSA67 isolated from Mo River.</title>
        <authorList>
            <person name="Ma F."/>
            <person name="Zi Z."/>
        </authorList>
    </citation>
    <scope>NUCLEOTIDE SEQUENCE</scope>
    <source>
        <strain evidence="7">MSA67</strain>
    </source>
</reference>
<dbReference type="PANTHER" id="PTHR39322">
    <property type="entry name" value="ACYL-HOMOSERINE-LACTONE SYNTHASE"/>
    <property type="match status" value="1"/>
</dbReference>
<accession>A0A934IXG6</accession>
<comment type="caution">
    <text evidence="7">The sequence shown here is derived from an EMBL/GenBank/DDBJ whole genome shotgun (WGS) entry which is preliminary data.</text>
</comment>
<evidence type="ECO:0000256" key="6">
    <source>
        <dbReference type="RuleBase" id="RU361135"/>
    </source>
</evidence>
<dbReference type="PRINTS" id="PR01549">
    <property type="entry name" value="AUTOINDCRSYN"/>
</dbReference>
<keyword evidence="8" id="KW-1185">Reference proteome</keyword>
<dbReference type="InterPro" id="IPR001690">
    <property type="entry name" value="Autoind_synthase"/>
</dbReference>
<dbReference type="EMBL" id="JAEKMH010000003">
    <property type="protein sequence ID" value="MBJ3786172.1"/>
    <property type="molecule type" value="Genomic_DNA"/>
</dbReference>
<dbReference type="GO" id="GO:0061579">
    <property type="term" value="F:N-acyl homoserine lactone synthase activity"/>
    <property type="evidence" value="ECO:0007669"/>
    <property type="project" value="UniProtKB-UniRule"/>
</dbReference>